<feature type="non-terminal residue" evidence="1">
    <location>
        <position position="1"/>
    </location>
</feature>
<evidence type="ECO:0000313" key="1">
    <source>
        <dbReference type="EMBL" id="CAB4159286.1"/>
    </source>
</evidence>
<reference evidence="1" key="1">
    <citation type="submission" date="2020-04" db="EMBL/GenBank/DDBJ databases">
        <authorList>
            <person name="Chiriac C."/>
            <person name="Salcher M."/>
            <person name="Ghai R."/>
            <person name="Kavagutti S V."/>
        </authorList>
    </citation>
    <scope>NUCLEOTIDE SEQUENCE</scope>
</reference>
<organism evidence="1">
    <name type="scientific">uncultured Caudovirales phage</name>
    <dbReference type="NCBI Taxonomy" id="2100421"/>
    <lineage>
        <taxon>Viruses</taxon>
        <taxon>Duplodnaviria</taxon>
        <taxon>Heunggongvirae</taxon>
        <taxon>Uroviricota</taxon>
        <taxon>Caudoviricetes</taxon>
        <taxon>Peduoviridae</taxon>
        <taxon>Maltschvirus</taxon>
        <taxon>Maltschvirus maltsch</taxon>
    </lineage>
</organism>
<protein>
    <submittedName>
        <fullName evidence="1">Uncharacterized protein</fullName>
    </submittedName>
</protein>
<gene>
    <name evidence="1" type="ORF">UFOVP703_81</name>
</gene>
<proteinExistence type="predicted"/>
<name>A0A6J5NNI8_9CAUD</name>
<dbReference type="EMBL" id="LR796673">
    <property type="protein sequence ID" value="CAB4159286.1"/>
    <property type="molecule type" value="Genomic_DNA"/>
</dbReference>
<sequence length="109" mass="12862">VADHCPHVKLVALYHELLPTLARVSVWDARREQYSRARWREQAALNEWESEEDGLRFFSKFFRYVAGRCPHLMGMSNPREPGGPVFAADLEWLLRPTNFRKTIEGKYER</sequence>
<accession>A0A6J5NNI8</accession>